<sequence>MTLTMPESMSIERRKLLRLFGAEIILTPAEHGMTGAIEKAEELLAQNPNAFIPQQFNNPAN</sequence>
<dbReference type="InterPro" id="IPR001926">
    <property type="entry name" value="TrpB-like_PALP"/>
</dbReference>
<dbReference type="SUPFAM" id="SSF53686">
    <property type="entry name" value="Tryptophan synthase beta subunit-like PLP-dependent enzymes"/>
    <property type="match status" value="1"/>
</dbReference>
<dbReference type="PANTHER" id="PTHR10314">
    <property type="entry name" value="CYSTATHIONINE BETA-SYNTHASE"/>
    <property type="match status" value="1"/>
</dbReference>
<comment type="caution">
    <text evidence="2">The sequence shown here is derived from an EMBL/GenBank/DDBJ whole genome shotgun (WGS) entry which is preliminary data.</text>
</comment>
<evidence type="ECO:0000313" key="2">
    <source>
        <dbReference type="EMBL" id="GAI05429.1"/>
    </source>
</evidence>
<dbReference type="Pfam" id="PF00291">
    <property type="entry name" value="PALP"/>
    <property type="match status" value="1"/>
</dbReference>
<gene>
    <name evidence="2" type="ORF">S06H3_17205</name>
</gene>
<evidence type="ECO:0000259" key="1">
    <source>
        <dbReference type="Pfam" id="PF00291"/>
    </source>
</evidence>
<proteinExistence type="predicted"/>
<feature type="domain" description="Tryptophan synthase beta chain-like PALP" evidence="1">
    <location>
        <begin position="2"/>
        <end position="61"/>
    </location>
</feature>
<protein>
    <recommendedName>
        <fullName evidence="1">Tryptophan synthase beta chain-like PALP domain-containing protein</fullName>
    </recommendedName>
</protein>
<dbReference type="InterPro" id="IPR036052">
    <property type="entry name" value="TrpB-like_PALP_sf"/>
</dbReference>
<dbReference type="Gene3D" id="3.40.50.1100">
    <property type="match status" value="1"/>
</dbReference>
<accession>X1MGD6</accession>
<name>X1MGD6_9ZZZZ</name>
<organism evidence="2">
    <name type="scientific">marine sediment metagenome</name>
    <dbReference type="NCBI Taxonomy" id="412755"/>
    <lineage>
        <taxon>unclassified sequences</taxon>
        <taxon>metagenomes</taxon>
        <taxon>ecological metagenomes</taxon>
    </lineage>
</organism>
<feature type="non-terminal residue" evidence="2">
    <location>
        <position position="61"/>
    </location>
</feature>
<dbReference type="EMBL" id="BARV01008582">
    <property type="protein sequence ID" value="GAI05429.1"/>
    <property type="molecule type" value="Genomic_DNA"/>
</dbReference>
<dbReference type="AlphaFoldDB" id="X1MGD6"/>
<dbReference type="InterPro" id="IPR050214">
    <property type="entry name" value="Cys_Synth/Cystath_Beta-Synth"/>
</dbReference>
<reference evidence="2" key="1">
    <citation type="journal article" date="2014" name="Front. Microbiol.">
        <title>High frequency of phylogenetically diverse reductive dehalogenase-homologous genes in deep subseafloor sedimentary metagenomes.</title>
        <authorList>
            <person name="Kawai M."/>
            <person name="Futagami T."/>
            <person name="Toyoda A."/>
            <person name="Takaki Y."/>
            <person name="Nishi S."/>
            <person name="Hori S."/>
            <person name="Arai W."/>
            <person name="Tsubouchi T."/>
            <person name="Morono Y."/>
            <person name="Uchiyama I."/>
            <person name="Ito T."/>
            <person name="Fujiyama A."/>
            <person name="Inagaki F."/>
            <person name="Takami H."/>
        </authorList>
    </citation>
    <scope>NUCLEOTIDE SEQUENCE</scope>
    <source>
        <strain evidence="2">Expedition CK06-06</strain>
    </source>
</reference>